<dbReference type="Gene3D" id="3.30.70.380">
    <property type="entry name" value="Ferrodoxin-fold anticodon-binding domain"/>
    <property type="match status" value="1"/>
</dbReference>
<dbReference type="Pfam" id="PF01409">
    <property type="entry name" value="tRNA-synt_2d"/>
    <property type="match status" value="1"/>
</dbReference>
<keyword evidence="5" id="KW-0648">Protein biosynthesis</keyword>
<dbReference type="Gene3D" id="3.30.930.10">
    <property type="entry name" value="Bira Bifunctional Protein, Domain 2"/>
    <property type="match status" value="1"/>
</dbReference>
<accession>A0ABW1VE74</accession>
<feature type="domain" description="FDX-ACB" evidence="7">
    <location>
        <begin position="278"/>
        <end position="389"/>
    </location>
</feature>
<reference evidence="9" key="1">
    <citation type="journal article" date="2019" name="Int. J. Syst. Evol. Microbiol.">
        <title>The Global Catalogue of Microorganisms (GCM) 10K type strain sequencing project: providing services to taxonomists for standard genome sequencing and annotation.</title>
        <authorList>
            <consortium name="The Broad Institute Genomics Platform"/>
            <consortium name="The Broad Institute Genome Sequencing Center for Infectious Disease"/>
            <person name="Wu L."/>
            <person name="Ma J."/>
        </authorList>
    </citation>
    <scope>NUCLEOTIDE SEQUENCE [LARGE SCALE GENOMIC DNA]</scope>
    <source>
        <strain evidence="9">CCUG 43304</strain>
    </source>
</reference>
<evidence type="ECO:0000313" key="9">
    <source>
        <dbReference type="Proteomes" id="UP001596306"/>
    </source>
</evidence>
<name>A0ABW1VE74_9MICO</name>
<keyword evidence="6" id="KW-0030">Aminoacyl-tRNA synthetase</keyword>
<organism evidence="8 9">
    <name type="scientific">Luethyella okanaganae</name>
    <dbReference type="NCBI Taxonomy" id="69372"/>
    <lineage>
        <taxon>Bacteria</taxon>
        <taxon>Bacillati</taxon>
        <taxon>Actinomycetota</taxon>
        <taxon>Actinomycetes</taxon>
        <taxon>Micrococcales</taxon>
        <taxon>Microbacteriaceae</taxon>
        <taxon>Luethyella</taxon>
    </lineage>
</organism>
<evidence type="ECO:0000256" key="1">
    <source>
        <dbReference type="ARBA" id="ARBA00008226"/>
    </source>
</evidence>
<sequence length="393" mass="43066">MSSASATVIPSTAPAPIGATELVDALAIRDLSDPASGPHAMQLLLDGACEALASLWRVPVRVLRPSPIATVADNYDNLGYSAEDVTRQARYTRYLSADVMLRSHTSAGVPPVLRDLARRRARSHDEVIALPGLCYRRDSVDRLHVGTPHQLDLWRVTDSARLGRVQLLEMAEALVEAVLPGARWRAVPATHPYTIDGHQIDVLRGEEWVELAECGVVAAPVLRRAGLDPRLWNGLALGMGLDRAVMLRTGVPDIRMLRAANPRIAKQMLDLEPWQPVSAQPEVRRDLSLVLDAPADGEQLDELLGDPAREALGCDADVLESLVVLTETAPTELPTAARRRLRIRPGQVNALVRLTLRPLDRTLTDAEANVLRDRVYRALHRGEVMVLITLSDE</sequence>
<keyword evidence="3" id="KW-0547">Nucleotide-binding</keyword>
<comment type="caution">
    <text evidence="8">The sequence shown here is derived from an EMBL/GenBank/DDBJ whole genome shotgun (WGS) entry which is preliminary data.</text>
</comment>
<dbReference type="SUPFAM" id="SSF55681">
    <property type="entry name" value="Class II aaRS and biotin synthetases"/>
    <property type="match status" value="1"/>
</dbReference>
<proteinExistence type="inferred from homology"/>
<dbReference type="InterPro" id="IPR036690">
    <property type="entry name" value="Fdx_antiC-bd_sf"/>
</dbReference>
<evidence type="ECO:0000259" key="7">
    <source>
        <dbReference type="PROSITE" id="PS51447"/>
    </source>
</evidence>
<comment type="similarity">
    <text evidence="1">Belongs to the class-II aminoacyl-tRNA synthetase family.</text>
</comment>
<dbReference type="PROSITE" id="PS51447">
    <property type="entry name" value="FDX_ACB"/>
    <property type="match status" value="1"/>
</dbReference>
<dbReference type="EMBL" id="JBHSTP010000002">
    <property type="protein sequence ID" value="MFC6356088.1"/>
    <property type="molecule type" value="Genomic_DNA"/>
</dbReference>
<evidence type="ECO:0000256" key="3">
    <source>
        <dbReference type="ARBA" id="ARBA00022741"/>
    </source>
</evidence>
<dbReference type="InterPro" id="IPR045864">
    <property type="entry name" value="aa-tRNA-synth_II/BPL/LPL"/>
</dbReference>
<keyword evidence="2" id="KW-0436">Ligase</keyword>
<evidence type="ECO:0000313" key="8">
    <source>
        <dbReference type="EMBL" id="MFC6356088.1"/>
    </source>
</evidence>
<dbReference type="InterPro" id="IPR002319">
    <property type="entry name" value="Phenylalanyl-tRNA_Synthase"/>
</dbReference>
<dbReference type="Proteomes" id="UP001596306">
    <property type="component" value="Unassembled WGS sequence"/>
</dbReference>
<protein>
    <recommendedName>
        <fullName evidence="7">FDX-ACB domain-containing protein</fullName>
    </recommendedName>
</protein>
<evidence type="ECO:0000256" key="6">
    <source>
        <dbReference type="ARBA" id="ARBA00023146"/>
    </source>
</evidence>
<keyword evidence="9" id="KW-1185">Reference proteome</keyword>
<gene>
    <name evidence="8" type="ORF">ACFQB0_08215</name>
</gene>
<evidence type="ECO:0000256" key="2">
    <source>
        <dbReference type="ARBA" id="ARBA00022598"/>
    </source>
</evidence>
<evidence type="ECO:0000256" key="4">
    <source>
        <dbReference type="ARBA" id="ARBA00022840"/>
    </source>
</evidence>
<keyword evidence="4" id="KW-0067">ATP-binding</keyword>
<evidence type="ECO:0000256" key="5">
    <source>
        <dbReference type="ARBA" id="ARBA00022917"/>
    </source>
</evidence>
<dbReference type="RefSeq" id="WP_386730020.1">
    <property type="nucleotide sequence ID" value="NZ_JBHSTP010000002.1"/>
</dbReference>
<dbReference type="InterPro" id="IPR005121">
    <property type="entry name" value="Fdx_antiC-bd"/>
</dbReference>
<dbReference type="SMART" id="SM00896">
    <property type="entry name" value="FDX-ACB"/>
    <property type="match status" value="1"/>
</dbReference>